<dbReference type="InterPro" id="IPR008471">
    <property type="entry name" value="MnmC-like_methylTransf"/>
</dbReference>
<keyword evidence="1" id="KW-0812">Transmembrane</keyword>
<accession>A0A6N6VV38</accession>
<dbReference type="AlphaFoldDB" id="A0A6N6VV38"/>
<comment type="caution">
    <text evidence="3">The sequence shown here is derived from an EMBL/GenBank/DDBJ whole genome shotgun (WGS) entry which is preliminary data.</text>
</comment>
<evidence type="ECO:0000313" key="4">
    <source>
        <dbReference type="Proteomes" id="UP000437748"/>
    </source>
</evidence>
<dbReference type="InterPro" id="IPR029063">
    <property type="entry name" value="SAM-dependent_MTases_sf"/>
</dbReference>
<proteinExistence type="predicted"/>
<evidence type="ECO:0000256" key="1">
    <source>
        <dbReference type="SAM" id="Phobius"/>
    </source>
</evidence>
<dbReference type="Gene3D" id="3.40.50.150">
    <property type="entry name" value="Vaccinia Virus protein VP39"/>
    <property type="match status" value="1"/>
</dbReference>
<feature type="transmembrane region" description="Helical" evidence="1">
    <location>
        <begin position="72"/>
        <end position="92"/>
    </location>
</feature>
<dbReference type="OrthoDB" id="5291354at2"/>
<feature type="domain" description="MnmC-like methyltransferase" evidence="2">
    <location>
        <begin position="185"/>
        <end position="257"/>
    </location>
</feature>
<reference evidence="3 4" key="1">
    <citation type="submission" date="2019-10" db="EMBL/GenBank/DDBJ databases">
        <title>New species of Slilvanegrellaceae.</title>
        <authorList>
            <person name="Pitt A."/>
            <person name="Hahn M.W."/>
        </authorList>
    </citation>
    <scope>NUCLEOTIDE SEQUENCE [LARGE SCALE GENOMIC DNA]</scope>
    <source>
        <strain evidence="3 4">SP-Ram-0.45-NSY-1</strain>
    </source>
</reference>
<sequence>MKKVINLISHYNEGKDFSADFIKTLDNSISIKIGKNENQSELMHSESGAFSETIYIYLPVLESIVKNNLKPIFLSIGLGAGYIEIMIVAYLMKNLYLKNNINEFCIESFEGEARLIHFFRSYFLEKEIPLPFKNCYENILELSSNYFELDKNILKLEIKNLIMANKINFNQKFLNSTILKIPVYGIFFDAFSSNSSPELWEENLIQNILSTKNAENKCIFATYASKNILKKILKLNKFLIHKKKGFSGKRECIYAERNLI</sequence>
<organism evidence="3 4">
    <name type="scientific">Silvanigrella paludirubra</name>
    <dbReference type="NCBI Taxonomy" id="2499159"/>
    <lineage>
        <taxon>Bacteria</taxon>
        <taxon>Pseudomonadati</taxon>
        <taxon>Bdellovibrionota</taxon>
        <taxon>Oligoflexia</taxon>
        <taxon>Silvanigrellales</taxon>
        <taxon>Silvanigrellaceae</taxon>
        <taxon>Silvanigrella</taxon>
    </lineage>
</organism>
<dbReference type="Pfam" id="PF05430">
    <property type="entry name" value="Methyltransf_30"/>
    <property type="match status" value="1"/>
</dbReference>
<dbReference type="GO" id="GO:0016645">
    <property type="term" value="F:oxidoreductase activity, acting on the CH-NH group of donors"/>
    <property type="evidence" value="ECO:0007669"/>
    <property type="project" value="InterPro"/>
</dbReference>
<dbReference type="RefSeq" id="WP_153420770.1">
    <property type="nucleotide sequence ID" value="NZ_WFLM01000004.1"/>
</dbReference>
<keyword evidence="4" id="KW-1185">Reference proteome</keyword>
<evidence type="ECO:0000259" key="2">
    <source>
        <dbReference type="Pfam" id="PF05430"/>
    </source>
</evidence>
<protein>
    <recommendedName>
        <fullName evidence="2">MnmC-like methyltransferase domain-containing protein</fullName>
    </recommendedName>
</protein>
<gene>
    <name evidence="3" type="ORF">GCL60_11005</name>
</gene>
<keyword evidence="1" id="KW-1133">Transmembrane helix</keyword>
<name>A0A6N6VV38_9BACT</name>
<dbReference type="Proteomes" id="UP000437748">
    <property type="component" value="Unassembled WGS sequence"/>
</dbReference>
<evidence type="ECO:0000313" key="3">
    <source>
        <dbReference type="EMBL" id="KAB8037695.1"/>
    </source>
</evidence>
<keyword evidence="1" id="KW-0472">Membrane</keyword>
<dbReference type="EMBL" id="WFLM01000004">
    <property type="protein sequence ID" value="KAB8037695.1"/>
    <property type="molecule type" value="Genomic_DNA"/>
</dbReference>